<evidence type="ECO:0000256" key="3">
    <source>
        <dbReference type="ARBA" id="ARBA00023002"/>
    </source>
</evidence>
<accession>A0ABN1ZRB5</accession>
<dbReference type="RefSeq" id="WP_344294267.1">
    <property type="nucleotide sequence ID" value="NZ_BAAAPF010000337.1"/>
</dbReference>
<gene>
    <name evidence="6" type="primary">ahpD</name>
    <name evidence="8" type="ORF">GCM10009802_59760</name>
</gene>
<feature type="disulfide bond" description="Interchain (with AhpC); in linked form" evidence="6">
    <location>
        <position position="134"/>
    </location>
</feature>
<dbReference type="Proteomes" id="UP001500443">
    <property type="component" value="Unassembled WGS sequence"/>
</dbReference>
<dbReference type="InterPro" id="IPR003779">
    <property type="entry name" value="CMD-like"/>
</dbReference>
<feature type="active site" description="Proton donor" evidence="6">
    <location>
        <position position="131"/>
    </location>
</feature>
<organism evidence="8 9">
    <name type="scientific">Streptomyces synnematoformans</name>
    <dbReference type="NCBI Taxonomy" id="415721"/>
    <lineage>
        <taxon>Bacteria</taxon>
        <taxon>Bacillati</taxon>
        <taxon>Actinomycetota</taxon>
        <taxon>Actinomycetes</taxon>
        <taxon>Kitasatosporales</taxon>
        <taxon>Streptomycetaceae</taxon>
        <taxon>Streptomyces</taxon>
    </lineage>
</organism>
<sequence>MALDALRSALPGYAADLRRNLASVVDDGLLPERQLWGALLACAVAVRSAPVLRAVAPEARERLAPQAYDGALAAAAAMAANNVFFRARHLLSDPGYGRLRTGLRTNVLGAPGVPKADYELWCVAVSAVGGCGACLDEHERALRRTGADRETVQEALKVAAVVQAAGTVLDAEAALPGTD</sequence>
<evidence type="ECO:0000256" key="5">
    <source>
        <dbReference type="ARBA" id="ARBA00023284"/>
    </source>
</evidence>
<dbReference type="EC" id="1.11.1.28" evidence="6"/>
<keyword evidence="5 6" id="KW-0676">Redox-active center</keyword>
<proteinExistence type="inferred from homology"/>
<comment type="catalytic activity">
    <reaction evidence="6">
        <text>N(6)-[(R)-dihydrolipoyl]-L-lysyl-[lipoyl-carrier protein] + a hydroperoxide = N(6)-[(R)-lipoyl]-L-lysyl-[lipoyl-carrier protein] + an alcohol + H2O</text>
        <dbReference type="Rhea" id="RHEA:62636"/>
        <dbReference type="Rhea" id="RHEA-COMP:10502"/>
        <dbReference type="Rhea" id="RHEA-COMP:16355"/>
        <dbReference type="ChEBI" id="CHEBI:15377"/>
        <dbReference type="ChEBI" id="CHEBI:30879"/>
        <dbReference type="ChEBI" id="CHEBI:35924"/>
        <dbReference type="ChEBI" id="CHEBI:83099"/>
        <dbReference type="ChEBI" id="CHEBI:83100"/>
        <dbReference type="EC" id="1.11.1.28"/>
    </reaction>
</comment>
<dbReference type="SUPFAM" id="SSF69118">
    <property type="entry name" value="AhpD-like"/>
    <property type="match status" value="1"/>
</dbReference>
<evidence type="ECO:0000256" key="2">
    <source>
        <dbReference type="ARBA" id="ARBA00022862"/>
    </source>
</evidence>
<dbReference type="EMBL" id="BAAAPF010000337">
    <property type="protein sequence ID" value="GAA1502781.1"/>
    <property type="molecule type" value="Genomic_DNA"/>
</dbReference>
<evidence type="ECO:0000313" key="8">
    <source>
        <dbReference type="EMBL" id="GAA1502781.1"/>
    </source>
</evidence>
<dbReference type="Pfam" id="PF02627">
    <property type="entry name" value="CMD"/>
    <property type="match status" value="1"/>
</dbReference>
<evidence type="ECO:0000313" key="9">
    <source>
        <dbReference type="Proteomes" id="UP001500443"/>
    </source>
</evidence>
<evidence type="ECO:0000259" key="7">
    <source>
        <dbReference type="Pfam" id="PF02627"/>
    </source>
</evidence>
<dbReference type="Gene3D" id="1.20.1290.10">
    <property type="entry name" value="AhpD-like"/>
    <property type="match status" value="1"/>
</dbReference>
<dbReference type="HAMAP" id="MF_01676">
    <property type="entry name" value="AhpD"/>
    <property type="match status" value="1"/>
</dbReference>
<keyword evidence="2 6" id="KW-0049">Antioxidant</keyword>
<dbReference type="NCBIfam" id="TIGR00777">
    <property type="entry name" value="ahpD"/>
    <property type="match status" value="1"/>
</dbReference>
<dbReference type="PANTHER" id="PTHR33930:SF7">
    <property type="entry name" value="ALKYL HYDROPEROXIDE REDUCTASE AHPD"/>
    <property type="match status" value="1"/>
</dbReference>
<dbReference type="InterPro" id="IPR029032">
    <property type="entry name" value="AhpD-like"/>
</dbReference>
<dbReference type="InterPro" id="IPR004675">
    <property type="entry name" value="AhpD_core"/>
</dbReference>
<comment type="function">
    <text evidence="6">Antioxidant protein with alkyl hydroperoxidase activity. Required for the reduction of the AhpC active site cysteine residues and for the regeneration of the AhpC enzyme activity.</text>
</comment>
<keyword evidence="4 6" id="KW-1015">Disulfide bond</keyword>
<keyword evidence="9" id="KW-1185">Reference proteome</keyword>
<comment type="similarity">
    <text evidence="6">Belongs to the AhpD family.</text>
</comment>
<dbReference type="PANTHER" id="PTHR33930">
    <property type="entry name" value="ALKYL HYDROPEROXIDE REDUCTASE AHPD"/>
    <property type="match status" value="1"/>
</dbReference>
<evidence type="ECO:0000256" key="4">
    <source>
        <dbReference type="ARBA" id="ARBA00023157"/>
    </source>
</evidence>
<evidence type="ECO:0000256" key="1">
    <source>
        <dbReference type="ARBA" id="ARBA00022559"/>
    </source>
</evidence>
<dbReference type="InterPro" id="IPR004674">
    <property type="entry name" value="AhpD"/>
</dbReference>
<evidence type="ECO:0000256" key="6">
    <source>
        <dbReference type="HAMAP-Rule" id="MF_01676"/>
    </source>
</evidence>
<keyword evidence="3 6" id="KW-0560">Oxidoreductase</keyword>
<dbReference type="NCBIfam" id="TIGR00778">
    <property type="entry name" value="ahpD_dom"/>
    <property type="match status" value="1"/>
</dbReference>
<feature type="domain" description="Carboxymuconolactone decarboxylase-like" evidence="7">
    <location>
        <begin position="94"/>
        <end position="174"/>
    </location>
</feature>
<name>A0ABN1ZRB5_9ACTN</name>
<feature type="disulfide bond" evidence="6">
    <location>
        <begin position="131"/>
        <end position="134"/>
    </location>
</feature>
<feature type="active site" description="Cysteine sulfenic acid (-SOH) intermediate" evidence="6">
    <location>
        <position position="134"/>
    </location>
</feature>
<comment type="caution">
    <text evidence="8">The sequence shown here is derived from an EMBL/GenBank/DDBJ whole genome shotgun (WGS) entry which is preliminary data.</text>
</comment>
<protein>
    <recommendedName>
        <fullName evidence="6">Alkyl hydroperoxide reductase AhpD</fullName>
        <ecNumber evidence="6">1.11.1.28</ecNumber>
    </recommendedName>
    <alternativeName>
        <fullName evidence="6">Alkylhydroperoxidase AhpD</fullName>
    </alternativeName>
</protein>
<reference evidence="8 9" key="1">
    <citation type="journal article" date="2019" name="Int. J. Syst. Evol. Microbiol.">
        <title>The Global Catalogue of Microorganisms (GCM) 10K type strain sequencing project: providing services to taxonomists for standard genome sequencing and annotation.</title>
        <authorList>
            <consortium name="The Broad Institute Genomics Platform"/>
            <consortium name="The Broad Institute Genome Sequencing Center for Infectious Disease"/>
            <person name="Wu L."/>
            <person name="Ma J."/>
        </authorList>
    </citation>
    <scope>NUCLEOTIDE SEQUENCE [LARGE SCALE GENOMIC DNA]</scope>
    <source>
        <strain evidence="8 9">JCM 15481</strain>
    </source>
</reference>
<keyword evidence="1 6" id="KW-0575">Peroxidase</keyword>
<comment type="subunit">
    <text evidence="6">Homotrimer.</text>
</comment>